<name>A0AAN6RP89_9PEZI</name>
<reference evidence="5" key="2">
    <citation type="submission" date="2023-05" db="EMBL/GenBank/DDBJ databases">
        <authorList>
            <consortium name="Lawrence Berkeley National Laboratory"/>
            <person name="Steindorff A."/>
            <person name="Hensen N."/>
            <person name="Bonometti L."/>
            <person name="Westerberg I."/>
            <person name="Brannstrom I.O."/>
            <person name="Guillou S."/>
            <person name="Cros-Aarteil S."/>
            <person name="Calhoun S."/>
            <person name="Haridas S."/>
            <person name="Kuo A."/>
            <person name="Mondo S."/>
            <person name="Pangilinan J."/>
            <person name="Riley R."/>
            <person name="Labutti K."/>
            <person name="Andreopoulos B."/>
            <person name="Lipzen A."/>
            <person name="Chen C."/>
            <person name="Yanf M."/>
            <person name="Daum C."/>
            <person name="Ng V."/>
            <person name="Clum A."/>
            <person name="Ohm R."/>
            <person name="Martin F."/>
            <person name="Silar P."/>
            <person name="Natvig D."/>
            <person name="Lalanne C."/>
            <person name="Gautier V."/>
            <person name="Ament-Velasquez S.L."/>
            <person name="Kruys A."/>
            <person name="Hutchinson M.I."/>
            <person name="Powell A.J."/>
            <person name="Barry K."/>
            <person name="Miller A.N."/>
            <person name="Grigoriev I.V."/>
            <person name="Debuchy R."/>
            <person name="Gladieux P."/>
            <person name="Thoren M.H."/>
            <person name="Johannesson H."/>
        </authorList>
    </citation>
    <scope>NUCLEOTIDE SEQUENCE</scope>
    <source>
        <strain evidence="5">CBS 103.79</strain>
    </source>
</reference>
<evidence type="ECO:0000259" key="4">
    <source>
        <dbReference type="Pfam" id="PF04909"/>
    </source>
</evidence>
<accession>A0AAN6RP89</accession>
<evidence type="ECO:0000256" key="2">
    <source>
        <dbReference type="ARBA" id="ARBA00023239"/>
    </source>
</evidence>
<protein>
    <recommendedName>
        <fullName evidence="4">Amidohydrolase-related domain-containing protein</fullName>
    </recommendedName>
</protein>
<dbReference type="InterPro" id="IPR006680">
    <property type="entry name" value="Amidohydro-rel"/>
</dbReference>
<dbReference type="GO" id="GO:0016787">
    <property type="term" value="F:hydrolase activity"/>
    <property type="evidence" value="ECO:0007669"/>
    <property type="project" value="InterPro"/>
</dbReference>
<dbReference type="Gene3D" id="3.20.20.140">
    <property type="entry name" value="Metal-dependent hydrolases"/>
    <property type="match status" value="1"/>
</dbReference>
<organism evidence="5 6">
    <name type="scientific">Staphylotrichum tortipilum</name>
    <dbReference type="NCBI Taxonomy" id="2831512"/>
    <lineage>
        <taxon>Eukaryota</taxon>
        <taxon>Fungi</taxon>
        <taxon>Dikarya</taxon>
        <taxon>Ascomycota</taxon>
        <taxon>Pezizomycotina</taxon>
        <taxon>Sordariomycetes</taxon>
        <taxon>Sordariomycetidae</taxon>
        <taxon>Sordariales</taxon>
        <taxon>Chaetomiaceae</taxon>
        <taxon>Staphylotrichum</taxon>
    </lineage>
</organism>
<sequence length="350" mass="38734">MAIPKGTIAVEEAVVNPNDLDFLADVASMYAPGATSPAPGTGDSAHHALAQKLADIHDERLRKMNAEGVEYMLLSVTAPGCQGVVDPVRAQALATKSNDWLASEVGRNPARFGGLAALSMHSGAEAAAELRRAVKELGMFGALLNNYQCTGADGRGKTFFDTPEYHVFWETVQQLGVPVYMHPSYPTRGDLASPESQYGPRKHLLGAAVQFHLDLSFHLYALISSGIFDRYPRVQVVAGHLGEGIPFNLWRANHWYNKPVKREARPSVEDYGYYFKHNISVTTSGFYSTQGLKFCVNEIGVDRCIFSIDYPYDKIEEAQDWWKTVDLPEKEKVAVARENAIRLFKLPLEI</sequence>
<dbReference type="PANTHER" id="PTHR21240">
    <property type="entry name" value="2-AMINO-3-CARBOXYLMUCONATE-6-SEMIALDEHYDE DECARBOXYLASE"/>
    <property type="match status" value="1"/>
</dbReference>
<gene>
    <name evidence="5" type="ORF">C8A05DRAFT_47971</name>
</gene>
<evidence type="ECO:0000256" key="1">
    <source>
        <dbReference type="ARBA" id="ARBA00022793"/>
    </source>
</evidence>
<keyword evidence="1 3" id="KW-0210">Decarboxylase</keyword>
<dbReference type="Proteomes" id="UP001303889">
    <property type="component" value="Unassembled WGS sequence"/>
</dbReference>
<dbReference type="GO" id="GO:0005829">
    <property type="term" value="C:cytosol"/>
    <property type="evidence" value="ECO:0007669"/>
    <property type="project" value="TreeGrafter"/>
</dbReference>
<proteinExistence type="inferred from homology"/>
<dbReference type="AlphaFoldDB" id="A0AAN6RP89"/>
<comment type="similarity">
    <text evidence="3">Belongs to the metallo-dependent hydrolases superfamily.</text>
</comment>
<dbReference type="EMBL" id="MU856175">
    <property type="protein sequence ID" value="KAK3897408.1"/>
    <property type="molecule type" value="Genomic_DNA"/>
</dbReference>
<evidence type="ECO:0000256" key="3">
    <source>
        <dbReference type="RuleBase" id="RU366045"/>
    </source>
</evidence>
<comment type="caution">
    <text evidence="5">The sequence shown here is derived from an EMBL/GenBank/DDBJ whole genome shotgun (WGS) entry which is preliminary data.</text>
</comment>
<dbReference type="GO" id="GO:0016831">
    <property type="term" value="F:carboxy-lyase activity"/>
    <property type="evidence" value="ECO:0007669"/>
    <property type="project" value="UniProtKB-KW"/>
</dbReference>
<reference evidence="5" key="1">
    <citation type="journal article" date="2023" name="Mol. Phylogenet. Evol.">
        <title>Genome-scale phylogeny and comparative genomics of the fungal order Sordariales.</title>
        <authorList>
            <person name="Hensen N."/>
            <person name="Bonometti L."/>
            <person name="Westerberg I."/>
            <person name="Brannstrom I.O."/>
            <person name="Guillou S."/>
            <person name="Cros-Aarteil S."/>
            <person name="Calhoun S."/>
            <person name="Haridas S."/>
            <person name="Kuo A."/>
            <person name="Mondo S."/>
            <person name="Pangilinan J."/>
            <person name="Riley R."/>
            <person name="LaButti K."/>
            <person name="Andreopoulos B."/>
            <person name="Lipzen A."/>
            <person name="Chen C."/>
            <person name="Yan M."/>
            <person name="Daum C."/>
            <person name="Ng V."/>
            <person name="Clum A."/>
            <person name="Steindorff A."/>
            <person name="Ohm R.A."/>
            <person name="Martin F."/>
            <person name="Silar P."/>
            <person name="Natvig D.O."/>
            <person name="Lalanne C."/>
            <person name="Gautier V."/>
            <person name="Ament-Velasquez S.L."/>
            <person name="Kruys A."/>
            <person name="Hutchinson M.I."/>
            <person name="Powell A.J."/>
            <person name="Barry K."/>
            <person name="Miller A.N."/>
            <person name="Grigoriev I.V."/>
            <person name="Debuchy R."/>
            <person name="Gladieux P."/>
            <person name="Hiltunen Thoren M."/>
            <person name="Johannesson H."/>
        </authorList>
    </citation>
    <scope>NUCLEOTIDE SEQUENCE</scope>
    <source>
        <strain evidence="5">CBS 103.79</strain>
    </source>
</reference>
<feature type="domain" description="Amidohydrolase-related" evidence="4">
    <location>
        <begin position="46"/>
        <end position="346"/>
    </location>
</feature>
<dbReference type="PANTHER" id="PTHR21240:SF31">
    <property type="entry name" value="AMIDOHYDROLASE FAMILY PROTEIN (AFU_ORTHOLOGUE AFUA_7G05840)"/>
    <property type="match status" value="1"/>
</dbReference>
<dbReference type="Pfam" id="PF04909">
    <property type="entry name" value="Amidohydro_2"/>
    <property type="match status" value="1"/>
</dbReference>
<keyword evidence="2 3" id="KW-0456">Lyase</keyword>
<dbReference type="InterPro" id="IPR032465">
    <property type="entry name" value="ACMSD"/>
</dbReference>
<evidence type="ECO:0000313" key="5">
    <source>
        <dbReference type="EMBL" id="KAK3897408.1"/>
    </source>
</evidence>
<dbReference type="GO" id="GO:0019748">
    <property type="term" value="P:secondary metabolic process"/>
    <property type="evidence" value="ECO:0007669"/>
    <property type="project" value="TreeGrafter"/>
</dbReference>
<dbReference type="SUPFAM" id="SSF51556">
    <property type="entry name" value="Metallo-dependent hydrolases"/>
    <property type="match status" value="1"/>
</dbReference>
<keyword evidence="6" id="KW-1185">Reference proteome</keyword>
<evidence type="ECO:0000313" key="6">
    <source>
        <dbReference type="Proteomes" id="UP001303889"/>
    </source>
</evidence>
<dbReference type="InterPro" id="IPR032466">
    <property type="entry name" value="Metal_Hydrolase"/>
</dbReference>